<dbReference type="AlphaFoldDB" id="G7H684"/>
<dbReference type="GO" id="GO:0016491">
    <property type="term" value="F:oxidoreductase activity"/>
    <property type="evidence" value="ECO:0007669"/>
    <property type="project" value="InterPro"/>
</dbReference>
<evidence type="ECO:0000313" key="3">
    <source>
        <dbReference type="Proteomes" id="UP000035088"/>
    </source>
</evidence>
<dbReference type="Pfam" id="PF09995">
    <property type="entry name" value="MPAB_Lcp_cat"/>
    <property type="match status" value="1"/>
</dbReference>
<dbReference type="EMBL" id="BAEE01000068">
    <property type="protein sequence ID" value="GAB11359.1"/>
    <property type="molecule type" value="Genomic_DNA"/>
</dbReference>
<reference evidence="2 3" key="1">
    <citation type="submission" date="2011-11" db="EMBL/GenBank/DDBJ databases">
        <title>Whole genome shotgun sequence of Gordonia araii NBRC 100433.</title>
        <authorList>
            <person name="Yoshida Y."/>
            <person name="Hosoyama A."/>
            <person name="Tsuchikane K."/>
            <person name="Katsumata H."/>
            <person name="Yamazaki S."/>
            <person name="Fujita N."/>
        </authorList>
    </citation>
    <scope>NUCLEOTIDE SEQUENCE [LARGE SCALE GENOMIC DNA]</scope>
    <source>
        <strain evidence="2 3">NBRC 100433</strain>
    </source>
</reference>
<sequence length="288" mass="32297">MTASTSATTIETPARMSREERDALQAANLKMYAPGIFAGIANVIMQLANAPVGRGVVESKVESGSAFKHPIKRARTTATYLAVAAIGTPEDRKAFRDAVNSVHRHVRSTSESPVSYHAMDPELQKWVAACLYKGWEDTVRLNGWPSDLTEEAYRQGAVMGTTLQMPYEMWPATRADFQQYWDETVARIEMDPEVRDYLARLARVANLGPVVEALFGWFSEAMTIGYLPAEFRDMMRLHPTPAQKRLFEAMTLVGRTTGRVTPQAIQQLPFRLLLVDVRLRRRLGLPLV</sequence>
<dbReference type="RefSeq" id="WP_007323434.1">
    <property type="nucleotide sequence ID" value="NZ_BAEE01000068.1"/>
</dbReference>
<dbReference type="OrthoDB" id="3422701at2"/>
<dbReference type="InterPro" id="IPR018713">
    <property type="entry name" value="MPAB/Lcp_cat_dom"/>
</dbReference>
<accession>G7H684</accession>
<dbReference type="PANTHER" id="PTHR36151:SF3">
    <property type="entry name" value="ER-BOUND OXYGENASE MPAB_MPAB'_RUBBER OXYGENASE CATALYTIC DOMAIN-CONTAINING PROTEIN"/>
    <property type="match status" value="1"/>
</dbReference>
<keyword evidence="3" id="KW-1185">Reference proteome</keyword>
<comment type="caution">
    <text evidence="2">The sequence shown here is derived from an EMBL/GenBank/DDBJ whole genome shotgun (WGS) entry which is preliminary data.</text>
</comment>
<dbReference type="Proteomes" id="UP000035088">
    <property type="component" value="Unassembled WGS sequence"/>
</dbReference>
<feature type="domain" description="ER-bound oxygenase mpaB/mpaB'/Rubber oxygenase catalytic" evidence="1">
    <location>
        <begin position="36"/>
        <end position="253"/>
    </location>
</feature>
<evidence type="ECO:0000259" key="1">
    <source>
        <dbReference type="Pfam" id="PF09995"/>
    </source>
</evidence>
<evidence type="ECO:0000313" key="2">
    <source>
        <dbReference type="EMBL" id="GAB11359.1"/>
    </source>
</evidence>
<organism evidence="2 3">
    <name type="scientific">Gordonia araii NBRC 100433</name>
    <dbReference type="NCBI Taxonomy" id="1073574"/>
    <lineage>
        <taxon>Bacteria</taxon>
        <taxon>Bacillati</taxon>
        <taxon>Actinomycetota</taxon>
        <taxon>Actinomycetes</taxon>
        <taxon>Mycobacteriales</taxon>
        <taxon>Gordoniaceae</taxon>
        <taxon>Gordonia</taxon>
    </lineage>
</organism>
<gene>
    <name evidence="2" type="ORF">GOARA_068_00180</name>
</gene>
<protein>
    <recommendedName>
        <fullName evidence="1">ER-bound oxygenase mpaB/mpaB'/Rubber oxygenase catalytic domain-containing protein</fullName>
    </recommendedName>
</protein>
<name>G7H684_9ACTN</name>
<dbReference type="STRING" id="1073574.GOARA_068_00180"/>
<proteinExistence type="predicted"/>
<dbReference type="PANTHER" id="PTHR36151">
    <property type="entry name" value="BLR2777 PROTEIN"/>
    <property type="match status" value="1"/>
</dbReference>